<reference evidence="1" key="1">
    <citation type="submission" date="2018-05" db="EMBL/GenBank/DDBJ databases">
        <authorList>
            <person name="Lanie J.A."/>
            <person name="Ng W.-L."/>
            <person name="Kazmierczak K.M."/>
            <person name="Andrzejewski T.M."/>
            <person name="Davidsen T.M."/>
            <person name="Wayne K.J."/>
            <person name="Tettelin H."/>
            <person name="Glass J.I."/>
            <person name="Rusch D."/>
            <person name="Podicherti R."/>
            <person name="Tsui H.-C.T."/>
            <person name="Winkler M.E."/>
        </authorList>
    </citation>
    <scope>NUCLEOTIDE SEQUENCE</scope>
</reference>
<organism evidence="1">
    <name type="scientific">marine metagenome</name>
    <dbReference type="NCBI Taxonomy" id="408172"/>
    <lineage>
        <taxon>unclassified sequences</taxon>
        <taxon>metagenomes</taxon>
        <taxon>ecological metagenomes</taxon>
    </lineage>
</organism>
<protein>
    <recommendedName>
        <fullName evidence="2">Glycosyltransferase 2-like domain-containing protein</fullName>
    </recommendedName>
</protein>
<evidence type="ECO:0000313" key="1">
    <source>
        <dbReference type="EMBL" id="SVD60611.1"/>
    </source>
</evidence>
<dbReference type="AlphaFoldDB" id="A0A382WRE4"/>
<dbReference type="EMBL" id="UINC01161427">
    <property type="protein sequence ID" value="SVD60611.1"/>
    <property type="molecule type" value="Genomic_DNA"/>
</dbReference>
<sequence>MNSSSVIKNISIIVAYRNSGRHLLDMFIDLKLWFSEITIVGPNCSKNSQKIKSLGGKWVEAESCSVQTLWEKGIQSVHSEWYLLLEGSEYISTVLKESIAEVSNLKFN</sequence>
<evidence type="ECO:0008006" key="2">
    <source>
        <dbReference type="Google" id="ProtNLM"/>
    </source>
</evidence>
<proteinExistence type="predicted"/>
<name>A0A382WRE4_9ZZZZ</name>
<gene>
    <name evidence="1" type="ORF">METZ01_LOCUS413465</name>
</gene>
<accession>A0A382WRE4</accession>
<feature type="non-terminal residue" evidence="1">
    <location>
        <position position="108"/>
    </location>
</feature>